<dbReference type="CDD" id="cd03024">
    <property type="entry name" value="DsbA_FrnE"/>
    <property type="match status" value="1"/>
</dbReference>
<name>A0ABU5E5C0_9PROT</name>
<dbReference type="SUPFAM" id="SSF52833">
    <property type="entry name" value="Thioredoxin-like"/>
    <property type="match status" value="1"/>
</dbReference>
<dbReference type="Proteomes" id="UP001271769">
    <property type="component" value="Unassembled WGS sequence"/>
</dbReference>
<organism evidence="2 3">
    <name type="scientific">Dongia rigui</name>
    <dbReference type="NCBI Taxonomy" id="940149"/>
    <lineage>
        <taxon>Bacteria</taxon>
        <taxon>Pseudomonadati</taxon>
        <taxon>Pseudomonadota</taxon>
        <taxon>Alphaproteobacteria</taxon>
        <taxon>Rhodospirillales</taxon>
        <taxon>Dongiaceae</taxon>
        <taxon>Dongia</taxon>
    </lineage>
</organism>
<dbReference type="Gene3D" id="3.40.30.10">
    <property type="entry name" value="Glutaredoxin"/>
    <property type="match status" value="1"/>
</dbReference>
<feature type="domain" description="DSBA-like thioredoxin" evidence="1">
    <location>
        <begin position="10"/>
        <end position="206"/>
    </location>
</feature>
<dbReference type="Pfam" id="PF01323">
    <property type="entry name" value="DSBA"/>
    <property type="match status" value="1"/>
</dbReference>
<comment type="caution">
    <text evidence="2">The sequence shown here is derived from an EMBL/GenBank/DDBJ whole genome shotgun (WGS) entry which is preliminary data.</text>
</comment>
<dbReference type="RefSeq" id="WP_320502736.1">
    <property type="nucleotide sequence ID" value="NZ_JAXCLX010000004.1"/>
</dbReference>
<evidence type="ECO:0000313" key="3">
    <source>
        <dbReference type="Proteomes" id="UP001271769"/>
    </source>
</evidence>
<protein>
    <submittedName>
        <fullName evidence="2">DsbA family oxidoreductase</fullName>
    </submittedName>
</protein>
<sequence>MSTHNIAMLLEIFADTVCPWCFIGKRRLMRALANRPQSDLVIRWRAFQLNPGMPMAGIDRAQYMTAKFGSLERAQRVFDSVARVGRNEGIDFQFDRIKRTPNTLRSHRLLQAAARIGREAALLDRLYNAYFLEGIDIGDPDRLVSLAEEMGLPGDMAHAAVEGIPEIDLALAEDFQSRRLGITGVPYLIFNGHFGLSGAQEPEVLYSMFDLAREDDKGKLAS</sequence>
<keyword evidence="3" id="KW-1185">Reference proteome</keyword>
<dbReference type="PANTHER" id="PTHR13887">
    <property type="entry name" value="GLUTATHIONE S-TRANSFERASE KAPPA"/>
    <property type="match status" value="1"/>
</dbReference>
<evidence type="ECO:0000313" key="2">
    <source>
        <dbReference type="EMBL" id="MDY0874267.1"/>
    </source>
</evidence>
<dbReference type="PANTHER" id="PTHR13887:SF41">
    <property type="entry name" value="THIOREDOXIN SUPERFAMILY PROTEIN"/>
    <property type="match status" value="1"/>
</dbReference>
<dbReference type="InterPro" id="IPR001853">
    <property type="entry name" value="DSBA-like_thioredoxin_dom"/>
</dbReference>
<accession>A0ABU5E5C0</accession>
<dbReference type="EMBL" id="JAXCLX010000004">
    <property type="protein sequence ID" value="MDY0874267.1"/>
    <property type="molecule type" value="Genomic_DNA"/>
</dbReference>
<proteinExistence type="predicted"/>
<reference evidence="2 3" key="1">
    <citation type="journal article" date="2013" name="Antonie Van Leeuwenhoek">
        <title>Dongia rigui sp. nov., isolated from freshwater of a large wetland in Korea.</title>
        <authorList>
            <person name="Baik K.S."/>
            <person name="Hwang Y.M."/>
            <person name="Choi J.S."/>
            <person name="Kwon J."/>
            <person name="Seong C.N."/>
        </authorList>
    </citation>
    <scope>NUCLEOTIDE SEQUENCE [LARGE SCALE GENOMIC DNA]</scope>
    <source>
        <strain evidence="2 3">04SU4-P</strain>
    </source>
</reference>
<gene>
    <name evidence="2" type="ORF">SMD31_20175</name>
</gene>
<dbReference type="InterPro" id="IPR036249">
    <property type="entry name" value="Thioredoxin-like_sf"/>
</dbReference>
<evidence type="ECO:0000259" key="1">
    <source>
        <dbReference type="Pfam" id="PF01323"/>
    </source>
</evidence>